<dbReference type="PANTHER" id="PTHR23513:SF6">
    <property type="entry name" value="MAJOR FACILITATOR SUPERFAMILY ASSOCIATED DOMAIN-CONTAINING PROTEIN"/>
    <property type="match status" value="1"/>
</dbReference>
<comment type="subcellular location">
    <subcellularLocation>
        <location evidence="1">Cell membrane</location>
        <topology evidence="1">Multi-pass membrane protein</topology>
    </subcellularLocation>
</comment>
<dbReference type="Gene3D" id="1.20.1250.20">
    <property type="entry name" value="MFS general substrate transporter like domains"/>
    <property type="match status" value="1"/>
</dbReference>
<dbReference type="EMBL" id="JBJJXE010000001">
    <property type="protein sequence ID" value="MFL1731395.1"/>
    <property type="molecule type" value="Genomic_DNA"/>
</dbReference>
<reference evidence="7 8" key="1">
    <citation type="submission" date="2024-11" db="EMBL/GenBank/DDBJ databases">
        <title>First Report of Moraxella oculi in Brazil in an Infectious Bovine Keratoconjunctivitis Outbreak.</title>
        <authorList>
            <person name="Carvalho C.V."/>
            <person name="Domingues R."/>
            <person name="Coutinho C."/>
            <person name="Honorio N.T.B.S."/>
            <person name="Faza D.R.L.R."/>
            <person name="Carvalho W.A."/>
            <person name="Machado A.B.F."/>
            <person name="Martins M.F."/>
            <person name="Gaspar E.B."/>
        </authorList>
    </citation>
    <scope>NUCLEOTIDE SEQUENCE [LARGE SCALE GENOMIC DNA]</scope>
    <source>
        <strain evidence="7 8">2117LE</strain>
    </source>
</reference>
<dbReference type="InterPro" id="IPR011701">
    <property type="entry name" value="MFS"/>
</dbReference>
<feature type="transmembrane region" description="Helical" evidence="6">
    <location>
        <begin position="296"/>
        <end position="315"/>
    </location>
</feature>
<gene>
    <name evidence="7" type="ORF">ACJHVH_00040</name>
</gene>
<feature type="transmembrane region" description="Helical" evidence="6">
    <location>
        <begin position="335"/>
        <end position="356"/>
    </location>
</feature>
<feature type="transmembrane region" description="Helical" evidence="6">
    <location>
        <begin position="242"/>
        <end position="264"/>
    </location>
</feature>
<keyword evidence="4 6" id="KW-1133">Transmembrane helix</keyword>
<comment type="caution">
    <text evidence="7">The sequence shown here is derived from an EMBL/GenBank/DDBJ whole genome shotgun (WGS) entry which is preliminary data.</text>
</comment>
<feature type="transmembrane region" description="Helical" evidence="6">
    <location>
        <begin position="271"/>
        <end position="290"/>
    </location>
</feature>
<evidence type="ECO:0000256" key="4">
    <source>
        <dbReference type="ARBA" id="ARBA00022989"/>
    </source>
</evidence>
<dbReference type="Proteomes" id="UP001624684">
    <property type="component" value="Unassembled WGS sequence"/>
</dbReference>
<sequence>MKHRDFYVYQVAETVLNTSIRTIGFLFAWLMLTVFNNPQHLGVFIGISWVCQVLGLLLFSWLCSQQTFVVYSKKILLLFCFFCLFSFLVLSFIQNYFIFGIVFIISSIFTIVLNPLGTSLTNDLYDDKDKANGFKIRGFVNSINTILSPAISGFVIHYFDTNQIIIFCIIFSLISGFLFYGIKSIILQESLEKKSKNGFKILLKNPIERTMVFVSLIANFIITPIIAYVIPYNIANKFKLSAFYVGISESFFGVGMIFGSAYFLKILNKKIGNHNNIICSIILVAVGILLSILDNFYIFCAALMMIGIGVVMFNINSTHIRCTATPKNIRSSLEFIFLACCITFIPIGVFLTTWILHHGFLGYFYGLICFILLLLSFIIYNNKDITHIYQIDDDNLEDYYAILYPNIYK</sequence>
<evidence type="ECO:0000256" key="1">
    <source>
        <dbReference type="ARBA" id="ARBA00004651"/>
    </source>
</evidence>
<proteinExistence type="predicted"/>
<dbReference type="PANTHER" id="PTHR23513">
    <property type="entry name" value="INTEGRAL MEMBRANE EFFLUX PROTEIN-RELATED"/>
    <property type="match status" value="1"/>
</dbReference>
<feature type="transmembrane region" description="Helical" evidence="6">
    <location>
        <begin position="164"/>
        <end position="186"/>
    </location>
</feature>
<evidence type="ECO:0000256" key="5">
    <source>
        <dbReference type="ARBA" id="ARBA00023136"/>
    </source>
</evidence>
<feature type="transmembrane region" description="Helical" evidence="6">
    <location>
        <begin position="75"/>
        <end position="93"/>
    </location>
</feature>
<evidence type="ECO:0000313" key="8">
    <source>
        <dbReference type="Proteomes" id="UP001624684"/>
    </source>
</evidence>
<organism evidence="7 8">
    <name type="scientific">Moraxella oculi</name>
    <dbReference type="NCBI Taxonomy" id="2940516"/>
    <lineage>
        <taxon>Bacteria</taxon>
        <taxon>Pseudomonadati</taxon>
        <taxon>Pseudomonadota</taxon>
        <taxon>Gammaproteobacteria</taxon>
        <taxon>Moraxellales</taxon>
        <taxon>Moraxellaceae</taxon>
        <taxon>Moraxella</taxon>
    </lineage>
</organism>
<dbReference type="SUPFAM" id="SSF103473">
    <property type="entry name" value="MFS general substrate transporter"/>
    <property type="match status" value="1"/>
</dbReference>
<feature type="transmembrane region" description="Helical" evidence="6">
    <location>
        <begin position="138"/>
        <end position="158"/>
    </location>
</feature>
<keyword evidence="8" id="KW-1185">Reference proteome</keyword>
<name>A0ABW8U3G1_9GAMM</name>
<keyword evidence="3 6" id="KW-0812">Transmembrane</keyword>
<dbReference type="Pfam" id="PF07690">
    <property type="entry name" value="MFS_1"/>
    <property type="match status" value="1"/>
</dbReference>
<evidence type="ECO:0000313" key="7">
    <source>
        <dbReference type="EMBL" id="MFL1731395.1"/>
    </source>
</evidence>
<feature type="transmembrane region" description="Helical" evidence="6">
    <location>
        <begin position="99"/>
        <end position="117"/>
    </location>
</feature>
<feature type="transmembrane region" description="Helical" evidence="6">
    <location>
        <begin position="207"/>
        <end position="230"/>
    </location>
</feature>
<feature type="transmembrane region" description="Helical" evidence="6">
    <location>
        <begin position="41"/>
        <end position="63"/>
    </location>
</feature>
<keyword evidence="5 6" id="KW-0472">Membrane</keyword>
<feature type="transmembrane region" description="Helical" evidence="6">
    <location>
        <begin position="12"/>
        <end position="35"/>
    </location>
</feature>
<dbReference type="RefSeq" id="WP_407068315.1">
    <property type="nucleotide sequence ID" value="NZ_JBJJXE010000001.1"/>
</dbReference>
<keyword evidence="2" id="KW-1003">Cell membrane</keyword>
<evidence type="ECO:0000256" key="2">
    <source>
        <dbReference type="ARBA" id="ARBA00022475"/>
    </source>
</evidence>
<feature type="transmembrane region" description="Helical" evidence="6">
    <location>
        <begin position="362"/>
        <end position="380"/>
    </location>
</feature>
<protein>
    <submittedName>
        <fullName evidence="7">MFS transporter</fullName>
    </submittedName>
</protein>
<dbReference type="InterPro" id="IPR036259">
    <property type="entry name" value="MFS_trans_sf"/>
</dbReference>
<evidence type="ECO:0000256" key="6">
    <source>
        <dbReference type="SAM" id="Phobius"/>
    </source>
</evidence>
<evidence type="ECO:0000256" key="3">
    <source>
        <dbReference type="ARBA" id="ARBA00022692"/>
    </source>
</evidence>
<accession>A0ABW8U3G1</accession>